<dbReference type="SUPFAM" id="SSF53067">
    <property type="entry name" value="Actin-like ATPase domain"/>
    <property type="match status" value="1"/>
</dbReference>
<name>A0A2H0N2Y8_9BACT</name>
<dbReference type="Pfam" id="PF11104">
    <property type="entry name" value="PilM_2"/>
    <property type="match status" value="1"/>
</dbReference>
<sequence length="369" mass="40959">MLFNPYPNAFGLDIGDLSIKVVALQNISGRKRTPRFRLDVARQTGLPPGLILDGEIQSPEQVRTYIKHLLEGSKGEKAITGKWCVATIPEIHSFIKVIHVPKEEHDVIEDDILLLAKQHIPFDEESYYLDWQPLPPLVADVQISHTRVLIGATPKHIADMYTYLIESLGLGIIALEIEALAIARSMITSTKEYEGEARALLDIGATQTGLIVYDNETIQFSQTIPFSGEVITTAIEQGLHISREKAEKLKHIHGISYTKEYGEALGLIKQSVDTFVDTIARTFQFYYSHFIDTNNITHITMSGGASNMKQLPELLSERLGIECKTGKIWKNLGDSPGTLPDEAASLGYATAVGLALRAADNPFRQYDMI</sequence>
<comment type="caution">
    <text evidence="1">The sequence shown here is derived from an EMBL/GenBank/DDBJ whole genome shotgun (WGS) entry which is preliminary data.</text>
</comment>
<reference evidence="1 2" key="1">
    <citation type="submission" date="2017-09" db="EMBL/GenBank/DDBJ databases">
        <title>Depth-based differentiation of microbial function through sediment-hosted aquifers and enrichment of novel symbionts in the deep terrestrial subsurface.</title>
        <authorList>
            <person name="Probst A.J."/>
            <person name="Ladd B."/>
            <person name="Jarett J.K."/>
            <person name="Geller-Mcgrath D.E."/>
            <person name="Sieber C.M."/>
            <person name="Emerson J.B."/>
            <person name="Anantharaman K."/>
            <person name="Thomas B.C."/>
            <person name="Malmstrom R."/>
            <person name="Stieglmeier M."/>
            <person name="Klingl A."/>
            <person name="Woyke T."/>
            <person name="Ryan C.M."/>
            <person name="Banfield J.F."/>
        </authorList>
    </citation>
    <scope>NUCLEOTIDE SEQUENCE [LARGE SCALE GENOMIC DNA]</scope>
    <source>
        <strain evidence="1">CG11_big_fil_rev_8_21_14_0_20_43_7</strain>
    </source>
</reference>
<proteinExistence type="predicted"/>
<dbReference type="Gene3D" id="3.30.420.40">
    <property type="match status" value="2"/>
</dbReference>
<evidence type="ECO:0008006" key="3">
    <source>
        <dbReference type="Google" id="ProtNLM"/>
    </source>
</evidence>
<accession>A0A2H0N2Y8</accession>
<dbReference type="AlphaFoldDB" id="A0A2H0N2Y8"/>
<dbReference type="CDD" id="cd24049">
    <property type="entry name" value="ASKHA_NBD_PilM"/>
    <property type="match status" value="1"/>
</dbReference>
<protein>
    <recommendedName>
        <fullName evidence="3">SHS2 domain-containing protein</fullName>
    </recommendedName>
</protein>
<dbReference type="PANTHER" id="PTHR32432:SF3">
    <property type="entry name" value="ETHANOLAMINE UTILIZATION PROTEIN EUTJ"/>
    <property type="match status" value="1"/>
</dbReference>
<evidence type="ECO:0000313" key="2">
    <source>
        <dbReference type="Proteomes" id="UP000229782"/>
    </source>
</evidence>
<dbReference type="NCBIfam" id="TIGR01175">
    <property type="entry name" value="pilM"/>
    <property type="match status" value="1"/>
</dbReference>
<dbReference type="PIRSF" id="PIRSF019169">
    <property type="entry name" value="PilM"/>
    <property type="match status" value="1"/>
</dbReference>
<dbReference type="EMBL" id="PCWM01000024">
    <property type="protein sequence ID" value="PIR03253.1"/>
    <property type="molecule type" value="Genomic_DNA"/>
</dbReference>
<dbReference type="InterPro" id="IPR050696">
    <property type="entry name" value="FtsA/MreB"/>
</dbReference>
<dbReference type="Gene3D" id="3.30.1490.300">
    <property type="match status" value="1"/>
</dbReference>
<evidence type="ECO:0000313" key="1">
    <source>
        <dbReference type="EMBL" id="PIR03253.1"/>
    </source>
</evidence>
<organism evidence="1 2">
    <name type="scientific">Candidatus Magasanikbacteria bacterium CG11_big_fil_rev_8_21_14_0_20_43_7</name>
    <dbReference type="NCBI Taxonomy" id="1974654"/>
    <lineage>
        <taxon>Bacteria</taxon>
        <taxon>Candidatus Magasanikiibacteriota</taxon>
    </lineage>
</organism>
<dbReference type="Proteomes" id="UP000229782">
    <property type="component" value="Unassembled WGS sequence"/>
</dbReference>
<gene>
    <name evidence="1" type="ORF">COV60_01305</name>
</gene>
<dbReference type="PANTHER" id="PTHR32432">
    <property type="entry name" value="CELL DIVISION PROTEIN FTSA-RELATED"/>
    <property type="match status" value="1"/>
</dbReference>
<dbReference type="InterPro" id="IPR043129">
    <property type="entry name" value="ATPase_NBD"/>
</dbReference>
<dbReference type="InterPro" id="IPR005883">
    <property type="entry name" value="PilM"/>
</dbReference>